<dbReference type="PRINTS" id="PR00359">
    <property type="entry name" value="BP450"/>
</dbReference>
<proteinExistence type="inferred from homology"/>
<organism evidence="3 4">
    <name type="scientific">Catenulispora subtropica</name>
    <dbReference type="NCBI Taxonomy" id="450798"/>
    <lineage>
        <taxon>Bacteria</taxon>
        <taxon>Bacillati</taxon>
        <taxon>Actinomycetota</taxon>
        <taxon>Actinomycetes</taxon>
        <taxon>Catenulisporales</taxon>
        <taxon>Catenulisporaceae</taxon>
        <taxon>Catenulispora</taxon>
    </lineage>
</organism>
<keyword evidence="4" id="KW-1185">Reference proteome</keyword>
<accession>A0ABN2TAT2</accession>
<dbReference type="InterPro" id="IPR017972">
    <property type="entry name" value="Cyt_P450_CS"/>
</dbReference>
<dbReference type="InterPro" id="IPR036396">
    <property type="entry name" value="Cyt_P450_sf"/>
</dbReference>
<dbReference type="InterPro" id="IPR001128">
    <property type="entry name" value="Cyt_P450"/>
</dbReference>
<dbReference type="InterPro" id="IPR002397">
    <property type="entry name" value="Cyt_P450_B"/>
</dbReference>
<dbReference type="Pfam" id="PF00067">
    <property type="entry name" value="p450"/>
    <property type="match status" value="1"/>
</dbReference>
<protein>
    <submittedName>
        <fullName evidence="3">Cytochrome P450</fullName>
    </submittedName>
</protein>
<gene>
    <name evidence="3" type="ORF">GCM10009838_81290</name>
</gene>
<evidence type="ECO:0000256" key="2">
    <source>
        <dbReference type="RuleBase" id="RU000461"/>
    </source>
</evidence>
<comment type="caution">
    <text evidence="3">The sequence shown here is derived from an EMBL/GenBank/DDBJ whole genome shotgun (WGS) entry which is preliminary data.</text>
</comment>
<name>A0ABN2TAT2_9ACTN</name>
<dbReference type="SUPFAM" id="SSF48264">
    <property type="entry name" value="Cytochrome P450"/>
    <property type="match status" value="1"/>
</dbReference>
<evidence type="ECO:0000313" key="3">
    <source>
        <dbReference type="EMBL" id="GAA2002995.1"/>
    </source>
</evidence>
<evidence type="ECO:0000256" key="1">
    <source>
        <dbReference type="ARBA" id="ARBA00010617"/>
    </source>
</evidence>
<keyword evidence="2" id="KW-0479">Metal-binding</keyword>
<dbReference type="PANTHER" id="PTHR46696:SF1">
    <property type="entry name" value="CYTOCHROME P450 YJIB-RELATED"/>
    <property type="match status" value="1"/>
</dbReference>
<dbReference type="EMBL" id="BAAAQM010000076">
    <property type="protein sequence ID" value="GAA2002995.1"/>
    <property type="molecule type" value="Genomic_DNA"/>
</dbReference>
<evidence type="ECO:0000313" key="4">
    <source>
        <dbReference type="Proteomes" id="UP001499854"/>
    </source>
</evidence>
<reference evidence="3 4" key="1">
    <citation type="journal article" date="2019" name="Int. J. Syst. Evol. Microbiol.">
        <title>The Global Catalogue of Microorganisms (GCM) 10K type strain sequencing project: providing services to taxonomists for standard genome sequencing and annotation.</title>
        <authorList>
            <consortium name="The Broad Institute Genomics Platform"/>
            <consortium name="The Broad Institute Genome Sequencing Center for Infectious Disease"/>
            <person name="Wu L."/>
            <person name="Ma J."/>
        </authorList>
    </citation>
    <scope>NUCLEOTIDE SEQUENCE [LARGE SCALE GENOMIC DNA]</scope>
    <source>
        <strain evidence="3 4">JCM 16013</strain>
    </source>
</reference>
<keyword evidence="2" id="KW-0560">Oxidoreductase</keyword>
<dbReference type="RefSeq" id="WP_344662556.1">
    <property type="nucleotide sequence ID" value="NZ_BAAAQM010000076.1"/>
</dbReference>
<dbReference type="Gene3D" id="1.10.630.10">
    <property type="entry name" value="Cytochrome P450"/>
    <property type="match status" value="1"/>
</dbReference>
<dbReference type="Proteomes" id="UP001499854">
    <property type="component" value="Unassembled WGS sequence"/>
</dbReference>
<comment type="similarity">
    <text evidence="1 2">Belongs to the cytochrome P450 family.</text>
</comment>
<dbReference type="PANTHER" id="PTHR46696">
    <property type="entry name" value="P450, PUTATIVE (EUROFUNG)-RELATED"/>
    <property type="match status" value="1"/>
</dbReference>
<dbReference type="PROSITE" id="PS00086">
    <property type="entry name" value="CYTOCHROME_P450"/>
    <property type="match status" value="1"/>
</dbReference>
<keyword evidence="2" id="KW-0408">Iron</keyword>
<keyword evidence="2" id="KW-0503">Monooxygenase</keyword>
<sequence length="396" mass="42612">MYLKQTPDSWSDRYGDVALIDLGASRAARRPREEGLIRVELPGLGQGWQCSDYADVRQILTDARFDVKPPDCVPSAKDSAEPSGGRLSTARLTNVAMAGMKPRRIERLRPETERTASELLVRLAGTPQPADLMAGFVKPLASSLLCELLQIPDGGREPMRAMLLSAATTGNPLPDAAKRDQKALTRCLAALLTARAAGTGDDLLSAMVRVRGEGEDRLDDGQLVSVAFRLLIPGLQNMVLMTANVLRTLLRHPQDLDRLASRPESVPSAVEELIRVTPLASTASFPRYAVRDAQIAGTPVRRGDLVVGSLAAANHDPRVFADPRRFDIERGENAHLTFGMGAHYCPGAGLARMQIQVAVEVLARQPGGVREAVPGGLGEAATVGWDDTLSVRWPVG</sequence>
<keyword evidence="2" id="KW-0349">Heme</keyword>